<evidence type="ECO:0000313" key="1">
    <source>
        <dbReference type="EMBL" id="MBB5620929.1"/>
    </source>
</evidence>
<dbReference type="Proteomes" id="UP000537718">
    <property type="component" value="Unassembled WGS sequence"/>
</dbReference>
<name>A0A7W8YSF4_9SPHI</name>
<evidence type="ECO:0000313" key="2">
    <source>
        <dbReference type="Proteomes" id="UP000537718"/>
    </source>
</evidence>
<gene>
    <name evidence="1" type="ORF">HDE69_001982</name>
</gene>
<comment type="caution">
    <text evidence="1">The sequence shown here is derived from an EMBL/GenBank/DDBJ whole genome shotgun (WGS) entry which is preliminary data.</text>
</comment>
<accession>A0A7W8YSF4</accession>
<protein>
    <submittedName>
        <fullName evidence="1">Uncharacterized protein</fullName>
    </submittedName>
</protein>
<dbReference type="AlphaFoldDB" id="A0A7W8YSF4"/>
<dbReference type="RefSeq" id="WP_183866931.1">
    <property type="nucleotide sequence ID" value="NZ_JACHCF010000004.1"/>
</dbReference>
<dbReference type="EMBL" id="JACHCF010000004">
    <property type="protein sequence ID" value="MBB5620929.1"/>
    <property type="molecule type" value="Genomic_DNA"/>
</dbReference>
<organism evidence="1 2">
    <name type="scientific">Pedobacter cryoconitis</name>
    <dbReference type="NCBI Taxonomy" id="188932"/>
    <lineage>
        <taxon>Bacteria</taxon>
        <taxon>Pseudomonadati</taxon>
        <taxon>Bacteroidota</taxon>
        <taxon>Sphingobacteriia</taxon>
        <taxon>Sphingobacteriales</taxon>
        <taxon>Sphingobacteriaceae</taxon>
        <taxon>Pedobacter</taxon>
    </lineage>
</organism>
<reference evidence="1 2" key="1">
    <citation type="submission" date="2020-08" db="EMBL/GenBank/DDBJ databases">
        <title>Genomic Encyclopedia of Type Strains, Phase IV (KMG-V): Genome sequencing to study the core and pangenomes of soil and plant-associated prokaryotes.</title>
        <authorList>
            <person name="Whitman W."/>
        </authorList>
    </citation>
    <scope>NUCLEOTIDE SEQUENCE [LARGE SCALE GENOMIC DNA]</scope>
    <source>
        <strain evidence="1 2">MP7CTX6</strain>
    </source>
</reference>
<proteinExistence type="predicted"/>
<sequence>MLDSRMLTTDCMIGFAIPLNQEEFFDQFNAIDKDFVRNCCSSWAKYKVEIADILQEMFSQFNALGVVTITHLTLEKLTPCFQQGKKHFTLVAHWYNDTIEFFDRMVSCDEFVNALPEGFDGIIDLFVCTPEPLAALIKAKRPDCSVRYNETKTSITHWIHYYLILFRYISINNVTYNQAFENITKELLKQL</sequence>